<evidence type="ECO:0000256" key="3">
    <source>
        <dbReference type="ARBA" id="ARBA00022692"/>
    </source>
</evidence>
<keyword evidence="5 8" id="KW-1133">Transmembrane helix</keyword>
<organism evidence="11 12">
    <name type="scientific">Astyanax mexicanus</name>
    <name type="common">Blind cave fish</name>
    <name type="synonym">Astyanax fasciatus mexicanus</name>
    <dbReference type="NCBI Taxonomy" id="7994"/>
    <lineage>
        <taxon>Eukaryota</taxon>
        <taxon>Metazoa</taxon>
        <taxon>Chordata</taxon>
        <taxon>Craniata</taxon>
        <taxon>Vertebrata</taxon>
        <taxon>Euteleostomi</taxon>
        <taxon>Actinopterygii</taxon>
        <taxon>Neopterygii</taxon>
        <taxon>Teleostei</taxon>
        <taxon>Ostariophysi</taxon>
        <taxon>Characiformes</taxon>
        <taxon>Characoidei</taxon>
        <taxon>Acestrorhamphidae</taxon>
        <taxon>Acestrorhamphinae</taxon>
        <taxon>Astyanax</taxon>
    </lineage>
</organism>
<evidence type="ECO:0000313" key="11">
    <source>
        <dbReference type="EMBL" id="KAG9281529.1"/>
    </source>
</evidence>
<protein>
    <recommendedName>
        <fullName evidence="8">Solute carrier family 66 member 3</fullName>
    </recommendedName>
</protein>
<keyword evidence="4" id="KW-0677">Repeat</keyword>
<accession>A0A8T2MBU2</accession>
<dbReference type="Pfam" id="PF04193">
    <property type="entry name" value="PQ-loop"/>
    <property type="match status" value="1"/>
</dbReference>
<proteinExistence type="inferred from homology"/>
<keyword evidence="3 8" id="KW-0812">Transmembrane</keyword>
<reference evidence="11 12" key="1">
    <citation type="submission" date="2021-07" db="EMBL/GenBank/DDBJ databases">
        <authorList>
            <person name="Imarazene B."/>
            <person name="Zahm M."/>
            <person name="Klopp C."/>
            <person name="Cabau C."/>
            <person name="Beille S."/>
            <person name="Jouanno E."/>
            <person name="Castinel A."/>
            <person name="Lluch J."/>
            <person name="Gil L."/>
            <person name="Kuchtly C."/>
            <person name="Lopez Roques C."/>
            <person name="Donnadieu C."/>
            <person name="Parrinello H."/>
            <person name="Journot L."/>
            <person name="Du K."/>
            <person name="Schartl M."/>
            <person name="Retaux S."/>
            <person name="Guiguen Y."/>
        </authorList>
    </citation>
    <scope>NUCLEOTIDE SEQUENCE [LARGE SCALE GENOMIC DNA]</scope>
    <source>
        <strain evidence="11">Pach_M1</strain>
        <tissue evidence="11">Testis</tissue>
    </source>
</reference>
<evidence type="ECO:0000256" key="5">
    <source>
        <dbReference type="ARBA" id="ARBA00022989"/>
    </source>
</evidence>
<dbReference type="PANTHER" id="PTHR12226">
    <property type="entry name" value="MANNOSE-P-DOLICHOL UTILIZATION DEFECT 1 LEC35 -RELATED"/>
    <property type="match status" value="1"/>
</dbReference>
<evidence type="ECO:0000256" key="2">
    <source>
        <dbReference type="ARBA" id="ARBA00022448"/>
    </source>
</evidence>
<name>A0A8T2MBU2_ASTMX</name>
<evidence type="ECO:0000256" key="6">
    <source>
        <dbReference type="ARBA" id="ARBA00023136"/>
    </source>
</evidence>
<gene>
    <name evidence="11" type="primary">MPDU1</name>
    <name evidence="11" type="ORF">AMEX_G46</name>
</gene>
<comment type="subcellular location">
    <subcellularLocation>
        <location evidence="1 8">Membrane</location>
        <topology evidence="1 8">Multi-pass membrane protein</topology>
    </subcellularLocation>
</comment>
<dbReference type="GO" id="GO:0009312">
    <property type="term" value="P:oligosaccharide biosynthetic process"/>
    <property type="evidence" value="ECO:0007669"/>
    <property type="project" value="TreeGrafter"/>
</dbReference>
<evidence type="ECO:0000313" key="12">
    <source>
        <dbReference type="Proteomes" id="UP000752171"/>
    </source>
</evidence>
<dbReference type="Proteomes" id="UP000752171">
    <property type="component" value="Unassembled WGS sequence"/>
</dbReference>
<dbReference type="InterPro" id="IPR016817">
    <property type="entry name" value="MannP-dilichol_defect-1"/>
</dbReference>
<feature type="compositionally biased region" description="Polar residues" evidence="9">
    <location>
        <begin position="8"/>
        <end position="23"/>
    </location>
</feature>
<dbReference type="PANTHER" id="PTHR12226:SF2">
    <property type="entry name" value="MANNOSE-P-DOLICHOL UTILIZATION DEFECT 1 PROTEIN"/>
    <property type="match status" value="1"/>
</dbReference>
<comment type="caution">
    <text evidence="11">The sequence shown here is derived from an EMBL/GenBank/DDBJ whole genome shotgun (WGS) entry which is preliminary data.</text>
</comment>
<dbReference type="SMART" id="SM00679">
    <property type="entry name" value="CTNS"/>
    <property type="match status" value="2"/>
</dbReference>
<evidence type="ECO:0000256" key="10">
    <source>
        <dbReference type="SAM" id="Phobius"/>
    </source>
</evidence>
<feature type="transmembrane region" description="Helical" evidence="10">
    <location>
        <begin position="164"/>
        <end position="182"/>
    </location>
</feature>
<dbReference type="AlphaFoldDB" id="A0A8T2MBU2"/>
<keyword evidence="6 8" id="KW-0472">Membrane</keyword>
<dbReference type="GO" id="GO:0016020">
    <property type="term" value="C:membrane"/>
    <property type="evidence" value="ECO:0007669"/>
    <property type="project" value="UniProtKB-SubCell"/>
</dbReference>
<sequence>MTGAGLALSQSQDRGGGSTQPIPQQEYQSCRLELKMEEFEEEQISPLKSFILTYLLPEKCYQLFFHQLHLTHGPCVRMVLGKVLAMWSLVSLLAPVPQVWRLVRSGSSEGLSLLSALLDLLAVSAHVAFCVHHGFPIGAWGESVCVLVLLALVMFLIQHYRGNSLTGGVSVVVYAVFLYLLASPLTPQVLISESEEWSVLIVITSRLIQVGCNYSNGSTGQLSGGCVFLQFMGSLGRVFGSIQDSGHSLRSQAVVLASCGSAVLLLQVLLFRNRRPVGGERERGRDGERERKKEE</sequence>
<dbReference type="PIRSF" id="PIRSF023381">
    <property type="entry name" value="MannP-dilichol_defect-1p"/>
    <property type="match status" value="1"/>
</dbReference>
<evidence type="ECO:0000256" key="4">
    <source>
        <dbReference type="ARBA" id="ARBA00022737"/>
    </source>
</evidence>
<evidence type="ECO:0000256" key="9">
    <source>
        <dbReference type="SAM" id="MobiDB-lite"/>
    </source>
</evidence>
<comment type="similarity">
    <text evidence="7">Belongs to the MPDU1 (TC 2.A.43.3) family.</text>
</comment>
<feature type="region of interest" description="Disordered" evidence="9">
    <location>
        <begin position="1"/>
        <end position="23"/>
    </location>
</feature>
<feature type="transmembrane region" description="Helical" evidence="10">
    <location>
        <begin position="253"/>
        <end position="271"/>
    </location>
</feature>
<keyword evidence="2" id="KW-0813">Transport</keyword>
<evidence type="ECO:0000256" key="7">
    <source>
        <dbReference type="ARBA" id="ARBA00038475"/>
    </source>
</evidence>
<feature type="transmembrane region" description="Helical" evidence="10">
    <location>
        <begin position="135"/>
        <end position="157"/>
    </location>
</feature>
<evidence type="ECO:0000256" key="1">
    <source>
        <dbReference type="ARBA" id="ARBA00004141"/>
    </source>
</evidence>
<evidence type="ECO:0000256" key="8">
    <source>
        <dbReference type="PIRNR" id="PIRNR023381"/>
    </source>
</evidence>
<dbReference type="InterPro" id="IPR006603">
    <property type="entry name" value="PQ-loop_rpt"/>
</dbReference>
<dbReference type="Gene3D" id="1.20.1280.290">
    <property type="match status" value="1"/>
</dbReference>
<dbReference type="EMBL" id="JAICCE010000001">
    <property type="protein sequence ID" value="KAG9281529.1"/>
    <property type="molecule type" value="Genomic_DNA"/>
</dbReference>